<dbReference type="EMBL" id="JAYKXP010000005">
    <property type="protein sequence ID" value="KAK7058590.1"/>
    <property type="molecule type" value="Genomic_DNA"/>
</dbReference>
<keyword evidence="3" id="KW-1185">Reference proteome</keyword>
<dbReference type="Gene3D" id="1.20.1280.50">
    <property type="match status" value="1"/>
</dbReference>
<evidence type="ECO:0000313" key="3">
    <source>
        <dbReference type="Proteomes" id="UP001383192"/>
    </source>
</evidence>
<gene>
    <name evidence="2" type="ORF">VNI00_002226</name>
</gene>
<dbReference type="AlphaFoldDB" id="A0AAW0E295"/>
<feature type="region of interest" description="Disordered" evidence="1">
    <location>
        <begin position="1"/>
        <end position="29"/>
    </location>
</feature>
<dbReference type="SUPFAM" id="SSF52047">
    <property type="entry name" value="RNI-like"/>
    <property type="match status" value="1"/>
</dbReference>
<sequence>MTVPDLLEDESVVSDEEGKSAAAGDSHGDIDSLEELDRRLERLEYELHQAKVERNSKLPVARLPAEVLTEIFSYLTRDLYTAYPRFHDKKRRNDWFFFTHVCHFWRTIALNHAPLWICPDLSIPSLANAMAQRSKNANLHIVISGDPDIRQDILDTIQNQMSRVEILRFDITTSMGDTTKLQNFVSRLIQPAPRLRKLCLYGGDHQLLSLPSQFLSLDAPSLEDMHLDRCHFPWESPMLRNLTNLYLLGDGSVSPSGQQFIEALRRMSSLQTLELDYAGPRSIQGLDVVHLRHLRHLRFVAGGASLSAMFTHVAYPPSTRVDLLSISSSVEDWAPLWSSLKKRYDAMKALSFDVYISRRSSSFSLKAWDTANISIPSRHTMKRTDDPLLQLEIRRDSGNVDATRTETNRAIETLFGESVESIDIGGGFDRTIDYAVDLVHNANQLLSPGRADLFPIFFRPLVHSTSLKQLSIRGHSWAYQLASALTLAGEAPNGPSSKPLSISFPSLTRLSLSFDSYTSNARDVELVIDKLIQSLKWRASCGQKLNTLFVIYHAGITDEQIASLEEVVEEVMMEKIEGGASM</sequence>
<reference evidence="2 3" key="1">
    <citation type="submission" date="2024-01" db="EMBL/GenBank/DDBJ databases">
        <title>A draft genome for a cacao thread blight-causing isolate of Paramarasmius palmivorus.</title>
        <authorList>
            <person name="Baruah I.K."/>
            <person name="Bukari Y."/>
            <person name="Amoako-Attah I."/>
            <person name="Meinhardt L.W."/>
            <person name="Bailey B.A."/>
            <person name="Cohen S.P."/>
        </authorList>
    </citation>
    <scope>NUCLEOTIDE SEQUENCE [LARGE SCALE GENOMIC DNA]</scope>
    <source>
        <strain evidence="2 3">GH-12</strain>
    </source>
</reference>
<evidence type="ECO:0008006" key="4">
    <source>
        <dbReference type="Google" id="ProtNLM"/>
    </source>
</evidence>
<proteinExistence type="predicted"/>
<accession>A0AAW0E295</accession>
<dbReference type="InterPro" id="IPR032675">
    <property type="entry name" value="LRR_dom_sf"/>
</dbReference>
<evidence type="ECO:0000256" key="1">
    <source>
        <dbReference type="SAM" id="MobiDB-lite"/>
    </source>
</evidence>
<feature type="compositionally biased region" description="Acidic residues" evidence="1">
    <location>
        <begin position="1"/>
        <end position="15"/>
    </location>
</feature>
<protein>
    <recommendedName>
        <fullName evidence="4">F-box domain-containing protein</fullName>
    </recommendedName>
</protein>
<comment type="caution">
    <text evidence="2">The sequence shown here is derived from an EMBL/GenBank/DDBJ whole genome shotgun (WGS) entry which is preliminary data.</text>
</comment>
<organism evidence="2 3">
    <name type="scientific">Paramarasmius palmivorus</name>
    <dbReference type="NCBI Taxonomy" id="297713"/>
    <lineage>
        <taxon>Eukaryota</taxon>
        <taxon>Fungi</taxon>
        <taxon>Dikarya</taxon>
        <taxon>Basidiomycota</taxon>
        <taxon>Agaricomycotina</taxon>
        <taxon>Agaricomycetes</taxon>
        <taxon>Agaricomycetidae</taxon>
        <taxon>Agaricales</taxon>
        <taxon>Marasmiineae</taxon>
        <taxon>Marasmiaceae</taxon>
        <taxon>Paramarasmius</taxon>
    </lineage>
</organism>
<dbReference type="Proteomes" id="UP001383192">
    <property type="component" value="Unassembled WGS sequence"/>
</dbReference>
<name>A0AAW0E295_9AGAR</name>
<dbReference type="Gene3D" id="3.80.10.10">
    <property type="entry name" value="Ribonuclease Inhibitor"/>
    <property type="match status" value="1"/>
</dbReference>
<evidence type="ECO:0000313" key="2">
    <source>
        <dbReference type="EMBL" id="KAK7058590.1"/>
    </source>
</evidence>